<dbReference type="Pfam" id="PF09240">
    <property type="entry name" value="IL6Ra-bind"/>
    <property type="match status" value="1"/>
</dbReference>
<evidence type="ECO:0000256" key="1">
    <source>
        <dbReference type="ARBA" id="ARBA00004479"/>
    </source>
</evidence>
<evidence type="ECO:0000313" key="11">
    <source>
        <dbReference type="Proteomes" id="UP001059041"/>
    </source>
</evidence>
<evidence type="ECO:0000256" key="2">
    <source>
        <dbReference type="ARBA" id="ARBA00022692"/>
    </source>
</evidence>
<dbReference type="EMBL" id="JAFHDT010000002">
    <property type="protein sequence ID" value="KAI7812415.1"/>
    <property type="molecule type" value="Genomic_DNA"/>
</dbReference>
<dbReference type="PANTHER" id="PTHR23037">
    <property type="entry name" value="CYTOKINE RECEPTOR"/>
    <property type="match status" value="1"/>
</dbReference>
<dbReference type="GO" id="GO:0004896">
    <property type="term" value="F:cytokine receptor activity"/>
    <property type="evidence" value="ECO:0007669"/>
    <property type="project" value="TreeGrafter"/>
</dbReference>
<keyword evidence="3" id="KW-0732">Signal</keyword>
<evidence type="ECO:0000259" key="9">
    <source>
        <dbReference type="PROSITE" id="PS50853"/>
    </source>
</evidence>
<comment type="subcellular location">
    <subcellularLocation>
        <location evidence="1">Membrane</location>
        <topology evidence="1">Single-pass type I membrane protein</topology>
    </subcellularLocation>
</comment>
<dbReference type="InterPro" id="IPR036116">
    <property type="entry name" value="FN3_sf"/>
</dbReference>
<dbReference type="OrthoDB" id="9826641at2759"/>
<evidence type="ECO:0000256" key="6">
    <source>
        <dbReference type="ARBA" id="ARBA00023170"/>
    </source>
</evidence>
<comment type="caution">
    <text evidence="10">The sequence shown here is derived from an EMBL/GenBank/DDBJ whole genome shotgun (WGS) entry which is preliminary data.</text>
</comment>
<keyword evidence="7" id="KW-0325">Glycoprotein</keyword>
<dbReference type="FunFam" id="2.60.40.10:FF:002351">
    <property type="entry name" value="Interleukin 13 receptor, alpha 2"/>
    <property type="match status" value="1"/>
</dbReference>
<dbReference type="Gene3D" id="2.60.40.10">
    <property type="entry name" value="Immunoglobulins"/>
    <property type="match status" value="3"/>
</dbReference>
<evidence type="ECO:0000256" key="7">
    <source>
        <dbReference type="ARBA" id="ARBA00023180"/>
    </source>
</evidence>
<evidence type="ECO:0000256" key="8">
    <source>
        <dbReference type="SAM" id="Phobius"/>
    </source>
</evidence>
<sequence>MNLYHQTMTMTLPRNILLLTKEFAWLSAVMIVLLTQKAVSTSAVMACGVSVDPPASIQITDPGNLGYLTIHWAQPASLKNLTDCKIRYQLRYYDTYEERWRIVRTHELSYSAQFDLEKPIKIRIVTLMKCTCTNGTEVQGEEADREYTPDLTGVEGSRIREFHCVFHGKEYMDCTWESGPVQPPNSQYYLYYWHREMDETKGCPEYIILNEVRRGCRFPHQSLLEFSQFNMCVNGSSAAGSLRAAFFSLEVQNYVKPAAVSSLQMLETVERLRLDWVPPSGLVPDHCLEYELESNVVMKDGKEKEHRKLLEKTSYDLLKDGESKFTCFRVRSKMSMYCADQGLWSDWSQTTCTASEEKTQYISSWHLLNLALGITVVVVFILCLSLWIIKNLCRKNDVIYTLYKQKINETLPTALSPIFQ</sequence>
<keyword evidence="4 8" id="KW-1133">Transmembrane helix</keyword>
<feature type="domain" description="Fibronectin type-III" evidence="9">
    <location>
        <begin position="256"/>
        <end position="356"/>
    </location>
</feature>
<dbReference type="PANTHER" id="PTHR23037:SF45">
    <property type="entry name" value="INTERLEUKIN 13 RECEPTOR SUBUNIT ALPHA 2"/>
    <property type="match status" value="1"/>
</dbReference>
<keyword evidence="6 10" id="KW-0675">Receptor</keyword>
<dbReference type="AlphaFoldDB" id="A0A9W7X0Y5"/>
<evidence type="ECO:0000256" key="5">
    <source>
        <dbReference type="ARBA" id="ARBA00023136"/>
    </source>
</evidence>
<dbReference type="PROSITE" id="PS50853">
    <property type="entry name" value="FN3"/>
    <property type="match status" value="1"/>
</dbReference>
<evidence type="ECO:0000256" key="3">
    <source>
        <dbReference type="ARBA" id="ARBA00022729"/>
    </source>
</evidence>
<gene>
    <name evidence="10" type="ORF">IRJ41_001525</name>
</gene>
<evidence type="ECO:0000313" key="10">
    <source>
        <dbReference type="EMBL" id="KAI7812415.1"/>
    </source>
</evidence>
<protein>
    <submittedName>
        <fullName evidence="10">Interleukin-13 receptor subunit alpha-2</fullName>
    </submittedName>
</protein>
<dbReference type="Proteomes" id="UP001059041">
    <property type="component" value="Linkage Group LG2"/>
</dbReference>
<keyword evidence="2 8" id="KW-0812">Transmembrane</keyword>
<feature type="transmembrane region" description="Helical" evidence="8">
    <location>
        <begin position="365"/>
        <end position="389"/>
    </location>
</feature>
<evidence type="ECO:0000256" key="4">
    <source>
        <dbReference type="ARBA" id="ARBA00022989"/>
    </source>
</evidence>
<dbReference type="InterPro" id="IPR003961">
    <property type="entry name" value="FN3_dom"/>
</dbReference>
<dbReference type="SUPFAM" id="SSF49265">
    <property type="entry name" value="Fibronectin type III"/>
    <property type="match status" value="3"/>
</dbReference>
<keyword evidence="5 8" id="KW-0472">Membrane</keyword>
<dbReference type="GO" id="GO:0009897">
    <property type="term" value="C:external side of plasma membrane"/>
    <property type="evidence" value="ECO:0007669"/>
    <property type="project" value="TreeGrafter"/>
</dbReference>
<dbReference type="InterPro" id="IPR013783">
    <property type="entry name" value="Ig-like_fold"/>
</dbReference>
<accession>A0A9W7X0Y5</accession>
<proteinExistence type="predicted"/>
<reference evidence="10" key="1">
    <citation type="submission" date="2021-02" db="EMBL/GenBank/DDBJ databases">
        <title>Comparative genomics reveals that relaxation of natural selection precedes convergent phenotypic evolution of cavefish.</title>
        <authorList>
            <person name="Peng Z."/>
        </authorList>
    </citation>
    <scope>NUCLEOTIDE SEQUENCE</scope>
    <source>
        <tissue evidence="10">Muscle</tissue>
    </source>
</reference>
<organism evidence="10 11">
    <name type="scientific">Triplophysa rosa</name>
    <name type="common">Cave loach</name>
    <dbReference type="NCBI Taxonomy" id="992332"/>
    <lineage>
        <taxon>Eukaryota</taxon>
        <taxon>Metazoa</taxon>
        <taxon>Chordata</taxon>
        <taxon>Craniata</taxon>
        <taxon>Vertebrata</taxon>
        <taxon>Euteleostomi</taxon>
        <taxon>Actinopterygii</taxon>
        <taxon>Neopterygii</taxon>
        <taxon>Teleostei</taxon>
        <taxon>Ostariophysi</taxon>
        <taxon>Cypriniformes</taxon>
        <taxon>Nemacheilidae</taxon>
        <taxon>Triplophysa</taxon>
    </lineage>
</organism>
<name>A0A9W7X0Y5_TRIRA</name>
<dbReference type="InterPro" id="IPR015321">
    <property type="entry name" value="TypeI_recpt_CBD"/>
</dbReference>
<keyword evidence="11" id="KW-1185">Reference proteome</keyword>